<dbReference type="KEGG" id="pcu:PC_RS05955"/>
<dbReference type="HOGENOM" id="CLU_008489_1_0_0"/>
<dbReference type="InterPro" id="IPR009081">
    <property type="entry name" value="PP-bd_ACP"/>
</dbReference>
<dbReference type="Pfam" id="PF00550">
    <property type="entry name" value="PP-binding"/>
    <property type="match status" value="1"/>
</dbReference>
<dbReference type="SUPFAM" id="SSF47336">
    <property type="entry name" value="ACP-like"/>
    <property type="match status" value="1"/>
</dbReference>
<gene>
    <name evidence="4" type="ORF">PC_RS05955</name>
</gene>
<keyword evidence="1" id="KW-0596">Phosphopantetheine</keyword>
<dbReference type="SUPFAM" id="SSF56801">
    <property type="entry name" value="Acetyl-CoA synthetase-like"/>
    <property type="match status" value="1"/>
</dbReference>
<dbReference type="InterPro" id="IPR050237">
    <property type="entry name" value="ATP-dep_AMP-bd_enzyme"/>
</dbReference>
<dbReference type="InterPro" id="IPR006162">
    <property type="entry name" value="Ppantetheine_attach_site"/>
</dbReference>
<dbReference type="Gene3D" id="3.40.50.12780">
    <property type="entry name" value="N-terminal domain of ligase-like"/>
    <property type="match status" value="1"/>
</dbReference>
<evidence type="ECO:0000313" key="4">
    <source>
        <dbReference type="EMBL" id="CAF23960.1"/>
    </source>
</evidence>
<dbReference type="InterPro" id="IPR036736">
    <property type="entry name" value="ACP-like_sf"/>
</dbReference>
<dbReference type="Pfam" id="PF00501">
    <property type="entry name" value="AMP-binding"/>
    <property type="match status" value="1"/>
</dbReference>
<dbReference type="STRING" id="264201.pc1236"/>
<dbReference type="InterPro" id="IPR000873">
    <property type="entry name" value="AMP-dep_synth/lig_dom"/>
</dbReference>
<dbReference type="Gene3D" id="1.10.1200.10">
    <property type="entry name" value="ACP-like"/>
    <property type="match status" value="1"/>
</dbReference>
<dbReference type="InterPro" id="IPR045851">
    <property type="entry name" value="AMP-bd_C_sf"/>
</dbReference>
<dbReference type="Proteomes" id="UP000000529">
    <property type="component" value="Chromosome"/>
</dbReference>
<dbReference type="AlphaFoldDB" id="Q6MBT9"/>
<evidence type="ECO:0000256" key="1">
    <source>
        <dbReference type="ARBA" id="ARBA00022450"/>
    </source>
</evidence>
<evidence type="ECO:0000256" key="2">
    <source>
        <dbReference type="ARBA" id="ARBA00022553"/>
    </source>
</evidence>
<dbReference type="Pfam" id="PF01553">
    <property type="entry name" value="Acyltransferase"/>
    <property type="match status" value="1"/>
</dbReference>
<accession>Q6MBT9</accession>
<dbReference type="SMART" id="SM00563">
    <property type="entry name" value="PlsC"/>
    <property type="match status" value="1"/>
</dbReference>
<dbReference type="EMBL" id="BX908798">
    <property type="protein sequence ID" value="CAF23960.1"/>
    <property type="molecule type" value="Genomic_DNA"/>
</dbReference>
<dbReference type="CDD" id="cd07989">
    <property type="entry name" value="LPLAT_AGPAT-like"/>
    <property type="match status" value="1"/>
</dbReference>
<dbReference type="InterPro" id="IPR002123">
    <property type="entry name" value="Plipid/glycerol_acylTrfase"/>
</dbReference>
<dbReference type="InterPro" id="IPR020845">
    <property type="entry name" value="AMP-binding_CS"/>
</dbReference>
<dbReference type="GO" id="GO:0016746">
    <property type="term" value="F:acyltransferase activity"/>
    <property type="evidence" value="ECO:0007669"/>
    <property type="project" value="InterPro"/>
</dbReference>
<protein>
    <recommendedName>
        <fullName evidence="3">Phospholipid/glycerol acyltransferase domain-containing protein</fullName>
    </recommendedName>
</protein>
<dbReference type="Gene3D" id="3.30.300.30">
    <property type="match status" value="1"/>
</dbReference>
<dbReference type="PROSITE" id="PS00012">
    <property type="entry name" value="PHOSPHOPANTETHEINE"/>
    <property type="match status" value="1"/>
</dbReference>
<dbReference type="eggNOG" id="COG0236">
    <property type="taxonomic scope" value="Bacteria"/>
</dbReference>
<sequence>MRHLLGLVLLYFMRFTLWFRYRVTIKGIENVNPKVLNKPGGVLFLPNHPTVFVDPTLVTLAIWKKYLIRPLIVEYMYYTPIVHGFMKFMRAIPIPNFVSSSNSLKKKKVDQVIETVINDLRKKENFLIYPAGKVKNQAKEIIAASGVHRIIQAVPEANIVLVRTTGLWGSSFSRALTGKSPPMFKTIFEGVKIAFKNLIFFTPRREVIIEFMPAPADFPYQASRLELNRYLENWYNQPSRLKQNKEEGEDLYLVSYSMWREELPTIHIENKSNAQIDLAAISTDIQIKVKQKLSEITNMDPSLIKPEMNLSSDLGLDSLDVAELIAFLDNDFDLTGVPVSELTTVGKVMALASKQITFEEEVEEEENDLTRWFASSFPHKRATFPEGETIPEVFLNNCARMGHTVACGDLRSGVMTYAQAKLRVLLLTDYIKKLPGEYIGILLPSSVVTYFTILACQLAGKVPLLINWTAGARHLESVRSLSNIQVVLSSWAFLDRLDNVDLTEIEELIITLEDARREFSWKDKLKAFIRSKLKTKTILSIFDIQSLTKDSKAVLLFTSGTESLPKGVPLTHGNILNNQRDAIESVEIFQDDVLLGMLPPFHAYGFTASGLLPLLGGLRVAYYADPTDGRGLAKAIEKWAVTILCGAPTFLRGIFKNANPDQLKSLRICITGAEKAPKELFQMVGQLDHCRLIEGYGITECSPVLTANTTGNPVYGVGKPMKQVSLCVVSLDQHQPLPQGEQGLVLAKGPNIFSGYLNKGISSPFITVNQEAWYSTGDLGYLDSEGNLIICGRLKRFVKIGGEMVSLTAIEEALHHTIGEKVKNEQEERPILAVIPEEEAGEKAKIFVFTSFEASVDEANKALREAGFSNLVKVFKVIQLPEIPLMGTGKINYRELKKNLETHAK</sequence>
<dbReference type="SUPFAM" id="SSF69593">
    <property type="entry name" value="Glycerol-3-phosphate (1)-acyltransferase"/>
    <property type="match status" value="1"/>
</dbReference>
<dbReference type="PANTHER" id="PTHR43767:SF1">
    <property type="entry name" value="NONRIBOSOMAL PEPTIDE SYNTHASE PES1 (EUROFUNG)-RELATED"/>
    <property type="match status" value="1"/>
</dbReference>
<dbReference type="eggNOG" id="COG0204">
    <property type="taxonomic scope" value="Bacteria"/>
</dbReference>
<reference evidence="4 5" key="1">
    <citation type="journal article" date="2004" name="Science">
        <title>Illuminating the evolutionary history of chlamydiae.</title>
        <authorList>
            <person name="Horn M."/>
            <person name="Collingro A."/>
            <person name="Schmitz-Esser S."/>
            <person name="Beier C.L."/>
            <person name="Purkhold U."/>
            <person name="Fartmann B."/>
            <person name="Brandt P."/>
            <person name="Nyakatura G.J."/>
            <person name="Droege M."/>
            <person name="Frishman D."/>
            <person name="Rattei T."/>
            <person name="Mewes H."/>
            <person name="Wagner M."/>
        </authorList>
    </citation>
    <scope>NUCLEOTIDE SEQUENCE [LARGE SCALE GENOMIC DNA]</scope>
    <source>
        <strain evidence="4 5">UWE25</strain>
    </source>
</reference>
<dbReference type="eggNOG" id="COG0318">
    <property type="taxonomic scope" value="Bacteria"/>
</dbReference>
<evidence type="ECO:0000259" key="3">
    <source>
        <dbReference type="SMART" id="SM00563"/>
    </source>
</evidence>
<dbReference type="RefSeq" id="WP_011175786.1">
    <property type="nucleotide sequence ID" value="NC_005861.2"/>
</dbReference>
<dbReference type="GO" id="GO:0016878">
    <property type="term" value="F:acid-thiol ligase activity"/>
    <property type="evidence" value="ECO:0007669"/>
    <property type="project" value="UniProtKB-ARBA"/>
</dbReference>
<dbReference type="InterPro" id="IPR042099">
    <property type="entry name" value="ANL_N_sf"/>
</dbReference>
<organism evidence="4 5">
    <name type="scientific">Protochlamydia amoebophila (strain UWE25)</name>
    <dbReference type="NCBI Taxonomy" id="264201"/>
    <lineage>
        <taxon>Bacteria</taxon>
        <taxon>Pseudomonadati</taxon>
        <taxon>Chlamydiota</taxon>
        <taxon>Chlamydiia</taxon>
        <taxon>Parachlamydiales</taxon>
        <taxon>Parachlamydiaceae</taxon>
        <taxon>Candidatus Protochlamydia</taxon>
    </lineage>
</organism>
<proteinExistence type="predicted"/>
<name>Q6MBT9_PARUW</name>
<dbReference type="OrthoDB" id="9757771at2"/>
<dbReference type="PANTHER" id="PTHR43767">
    <property type="entry name" value="LONG-CHAIN-FATTY-ACID--COA LIGASE"/>
    <property type="match status" value="1"/>
</dbReference>
<keyword evidence="5" id="KW-1185">Reference proteome</keyword>
<evidence type="ECO:0000313" key="5">
    <source>
        <dbReference type="Proteomes" id="UP000000529"/>
    </source>
</evidence>
<keyword evidence="2" id="KW-0597">Phosphoprotein</keyword>
<feature type="domain" description="Phospholipid/glycerol acyltransferase" evidence="3">
    <location>
        <begin position="42"/>
        <end position="167"/>
    </location>
</feature>
<dbReference type="PROSITE" id="PS00455">
    <property type="entry name" value="AMP_BINDING"/>
    <property type="match status" value="1"/>
</dbReference>